<keyword evidence="4" id="KW-0238">DNA-binding</keyword>
<feature type="compositionally biased region" description="Basic and acidic residues" evidence="8">
    <location>
        <begin position="578"/>
        <end position="592"/>
    </location>
</feature>
<evidence type="ECO:0000256" key="6">
    <source>
        <dbReference type="ARBA" id="ARBA00023242"/>
    </source>
</evidence>
<gene>
    <name evidence="10" type="ORF">CALMAC_LOCUS19903</name>
</gene>
<feature type="compositionally biased region" description="Low complexity" evidence="8">
    <location>
        <begin position="126"/>
        <end position="139"/>
    </location>
</feature>
<evidence type="ECO:0000256" key="5">
    <source>
        <dbReference type="ARBA" id="ARBA00023163"/>
    </source>
</evidence>
<feature type="coiled-coil region" evidence="7">
    <location>
        <begin position="284"/>
        <end position="325"/>
    </location>
</feature>
<dbReference type="Pfam" id="PF00170">
    <property type="entry name" value="bZIP_1"/>
    <property type="match status" value="1"/>
</dbReference>
<evidence type="ECO:0000256" key="4">
    <source>
        <dbReference type="ARBA" id="ARBA00023125"/>
    </source>
</evidence>
<keyword evidence="5" id="KW-0804">Transcription</keyword>
<dbReference type="GO" id="GO:0000978">
    <property type="term" value="F:RNA polymerase II cis-regulatory region sequence-specific DNA binding"/>
    <property type="evidence" value="ECO:0007669"/>
    <property type="project" value="TreeGrafter"/>
</dbReference>
<dbReference type="GO" id="GO:0016020">
    <property type="term" value="C:membrane"/>
    <property type="evidence" value="ECO:0007669"/>
    <property type="project" value="UniProtKB-SubCell"/>
</dbReference>
<sequence length="618" mass="69658">MLTTDDFIIQDYGYKNSPESCTSFSTGDSLLDCVDVASDEDFLTQLSAGLDIPLLLNPGEDEMSMLNALFDKSPEEIMSDIKSPVFTMEDSLEKEMDELQGVDISKFGPDAFPNLQPNIKLEPESSDSASNKSKSPSPDTKIIIKDEIEVKSPPSSPESMVTITGLPANNIIYSQPVQLLKSSLKQLPPKRIPIVPKPYTVPIKNENIVVIKSPTQVPVTTTGASMLFLENVPQITTSSQASGLPITVPSGASGYANNIAGIDPKVLKRQQRKIRNRESASLSRKRKKDYISQLEEQIKVLSDENKKLKEENINLKQRLGTYEVESDNSSKSVKPGLFLCICLLVIGVNTNLLRNSFSTKTQFDSVQSQVLDHHGRSLLWTDEDSNSIKNDSSNFSPLFMCPATVNQTETARLVSELERWIGKPETNQSMNTTMFNKSIKHKLRKKRLKMDASLMPVYKRYRYKEESDIDPTSKNEIQVFSLKPKQTYSEFFEAINRQDDTYYVVSLTHQHMLLPALNHNKTRRPKMSLIMPSVLPDAAFSQTELIPLMQIDCEVLDTKLIHVKHGSIPQHLRGYSNDTKKDSSENSTSDKKYYKRPYKPYFVNKNILKPSRGFLDLH</sequence>
<accession>A0A653DSC4</accession>
<dbReference type="GO" id="GO:0030968">
    <property type="term" value="P:endoplasmic reticulum unfolded protein response"/>
    <property type="evidence" value="ECO:0007669"/>
    <property type="project" value="TreeGrafter"/>
</dbReference>
<dbReference type="GO" id="GO:0000981">
    <property type="term" value="F:DNA-binding transcription factor activity, RNA polymerase II-specific"/>
    <property type="evidence" value="ECO:0007669"/>
    <property type="project" value="TreeGrafter"/>
</dbReference>
<evidence type="ECO:0000256" key="2">
    <source>
        <dbReference type="ARBA" id="ARBA00009050"/>
    </source>
</evidence>
<feature type="region of interest" description="Disordered" evidence="8">
    <location>
        <begin position="571"/>
        <end position="592"/>
    </location>
</feature>
<dbReference type="GO" id="GO:0005634">
    <property type="term" value="C:nucleus"/>
    <property type="evidence" value="ECO:0007669"/>
    <property type="project" value="TreeGrafter"/>
</dbReference>
<keyword evidence="3" id="KW-0805">Transcription regulation</keyword>
<dbReference type="InterPro" id="IPR004827">
    <property type="entry name" value="bZIP"/>
</dbReference>
<dbReference type="InterPro" id="IPR046347">
    <property type="entry name" value="bZIP_sf"/>
</dbReference>
<feature type="region of interest" description="Disordered" evidence="8">
    <location>
        <begin position="113"/>
        <end position="157"/>
    </location>
</feature>
<name>A0A653DSC4_CALMS</name>
<keyword evidence="7" id="KW-0175">Coiled coil</keyword>
<evidence type="ECO:0000259" key="9">
    <source>
        <dbReference type="PROSITE" id="PS50217"/>
    </source>
</evidence>
<dbReference type="EMBL" id="CAACVG010014239">
    <property type="protein sequence ID" value="VEN62932.1"/>
    <property type="molecule type" value="Genomic_DNA"/>
</dbReference>
<keyword evidence="6" id="KW-0539">Nucleus</keyword>
<dbReference type="PRINTS" id="PR00041">
    <property type="entry name" value="LEUZIPPRCREB"/>
</dbReference>
<comment type="subcellular location">
    <subcellularLocation>
        <location evidence="1">Membrane</location>
        <topology evidence="1">Single-pass membrane protein</topology>
    </subcellularLocation>
</comment>
<dbReference type="Gene3D" id="1.20.5.170">
    <property type="match status" value="1"/>
</dbReference>
<evidence type="ECO:0000256" key="8">
    <source>
        <dbReference type="SAM" id="MobiDB-lite"/>
    </source>
</evidence>
<comment type="similarity">
    <text evidence="2">Belongs to the bZIP family. ATF subfamily.</text>
</comment>
<organism evidence="10 11">
    <name type="scientific">Callosobruchus maculatus</name>
    <name type="common">Southern cowpea weevil</name>
    <name type="synonym">Pulse bruchid</name>
    <dbReference type="NCBI Taxonomy" id="64391"/>
    <lineage>
        <taxon>Eukaryota</taxon>
        <taxon>Metazoa</taxon>
        <taxon>Ecdysozoa</taxon>
        <taxon>Arthropoda</taxon>
        <taxon>Hexapoda</taxon>
        <taxon>Insecta</taxon>
        <taxon>Pterygota</taxon>
        <taxon>Neoptera</taxon>
        <taxon>Endopterygota</taxon>
        <taxon>Coleoptera</taxon>
        <taxon>Polyphaga</taxon>
        <taxon>Cucujiformia</taxon>
        <taxon>Chrysomeloidea</taxon>
        <taxon>Chrysomelidae</taxon>
        <taxon>Bruchinae</taxon>
        <taxon>Bruchini</taxon>
        <taxon>Callosobruchus</taxon>
    </lineage>
</organism>
<protein>
    <recommendedName>
        <fullName evidence="9">BZIP domain-containing protein</fullName>
    </recommendedName>
</protein>
<dbReference type="PANTHER" id="PTHR46164:SF3">
    <property type="entry name" value="ATF6, ISOFORM C"/>
    <property type="match status" value="1"/>
</dbReference>
<dbReference type="PANTHER" id="PTHR46164">
    <property type="entry name" value="ATF6, ISOFORM C"/>
    <property type="match status" value="1"/>
</dbReference>
<evidence type="ECO:0000256" key="7">
    <source>
        <dbReference type="SAM" id="Coils"/>
    </source>
</evidence>
<reference evidence="10 11" key="1">
    <citation type="submission" date="2019-01" db="EMBL/GenBank/DDBJ databases">
        <authorList>
            <person name="Sayadi A."/>
        </authorList>
    </citation>
    <scope>NUCLEOTIDE SEQUENCE [LARGE SCALE GENOMIC DNA]</scope>
</reference>
<proteinExistence type="inferred from homology"/>
<dbReference type="SUPFAM" id="SSF57959">
    <property type="entry name" value="Leucine zipper domain"/>
    <property type="match status" value="1"/>
</dbReference>
<evidence type="ECO:0000256" key="1">
    <source>
        <dbReference type="ARBA" id="ARBA00004167"/>
    </source>
</evidence>
<dbReference type="Proteomes" id="UP000410492">
    <property type="component" value="Unassembled WGS sequence"/>
</dbReference>
<keyword evidence="11" id="KW-1185">Reference proteome</keyword>
<dbReference type="AlphaFoldDB" id="A0A653DSC4"/>
<evidence type="ECO:0000313" key="10">
    <source>
        <dbReference type="EMBL" id="VEN62932.1"/>
    </source>
</evidence>
<dbReference type="PROSITE" id="PS50217">
    <property type="entry name" value="BZIP"/>
    <property type="match status" value="1"/>
</dbReference>
<evidence type="ECO:0000256" key="3">
    <source>
        <dbReference type="ARBA" id="ARBA00023015"/>
    </source>
</evidence>
<dbReference type="SMART" id="SM00338">
    <property type="entry name" value="BRLZ"/>
    <property type="match status" value="1"/>
</dbReference>
<dbReference type="InterPro" id="IPR051882">
    <property type="entry name" value="ATF_bZIP_TF"/>
</dbReference>
<evidence type="ECO:0000313" key="11">
    <source>
        <dbReference type="Proteomes" id="UP000410492"/>
    </source>
</evidence>
<feature type="domain" description="BZIP" evidence="9">
    <location>
        <begin position="266"/>
        <end position="319"/>
    </location>
</feature>